<evidence type="ECO:0000313" key="2">
    <source>
        <dbReference type="EMBL" id="ETV75961.1"/>
    </source>
</evidence>
<organism evidence="2">
    <name type="scientific">Aphanomyces astaci</name>
    <name type="common">Crayfish plague agent</name>
    <dbReference type="NCBI Taxonomy" id="112090"/>
    <lineage>
        <taxon>Eukaryota</taxon>
        <taxon>Sar</taxon>
        <taxon>Stramenopiles</taxon>
        <taxon>Oomycota</taxon>
        <taxon>Saprolegniomycetes</taxon>
        <taxon>Saprolegniales</taxon>
        <taxon>Verrucalvaceae</taxon>
        <taxon>Aphanomyces</taxon>
    </lineage>
</organism>
<dbReference type="EMBL" id="KI913138">
    <property type="protein sequence ID" value="ETV75961.1"/>
    <property type="molecule type" value="Genomic_DNA"/>
</dbReference>
<feature type="compositionally biased region" description="Low complexity" evidence="1">
    <location>
        <begin position="72"/>
        <end position="86"/>
    </location>
</feature>
<dbReference type="RefSeq" id="XP_009834603.1">
    <property type="nucleotide sequence ID" value="XM_009836301.1"/>
</dbReference>
<dbReference type="VEuPathDB" id="FungiDB:H257_09919"/>
<dbReference type="AlphaFoldDB" id="W4G9J9"/>
<dbReference type="GeneID" id="20811915"/>
<evidence type="ECO:0000256" key="1">
    <source>
        <dbReference type="SAM" id="MobiDB-lite"/>
    </source>
</evidence>
<accession>W4G9J9</accession>
<name>W4G9J9_APHAT</name>
<sequence>MSLELSANTSAHGLPRYLRYVKLLVQKPRSLVCAGRWSWAAKPSVTRTTSSSKVSMASNSNTLHGASQNVTRASSGRSRNSISSSMDSRKESLLAAAASRMFSGVLRHSMVKGCTMCSSLGPATSILDTVDRIQLKRRLRDSWTLEMSQHPDFSVSREIDRCIRCGGDGGVGEWNVGAP</sequence>
<gene>
    <name evidence="2" type="ORF">H257_09919</name>
</gene>
<feature type="compositionally biased region" description="Low complexity" evidence="1">
    <location>
        <begin position="48"/>
        <end position="60"/>
    </location>
</feature>
<feature type="region of interest" description="Disordered" evidence="1">
    <location>
        <begin position="48"/>
        <end position="86"/>
    </location>
</feature>
<reference evidence="2" key="1">
    <citation type="submission" date="2013-12" db="EMBL/GenBank/DDBJ databases">
        <title>The Genome Sequence of Aphanomyces astaci APO3.</title>
        <authorList>
            <consortium name="The Broad Institute Genomics Platform"/>
            <person name="Russ C."/>
            <person name="Tyler B."/>
            <person name="van West P."/>
            <person name="Dieguez-Uribeondo J."/>
            <person name="Young S.K."/>
            <person name="Zeng Q."/>
            <person name="Gargeya S."/>
            <person name="Fitzgerald M."/>
            <person name="Abouelleil A."/>
            <person name="Alvarado L."/>
            <person name="Chapman S.B."/>
            <person name="Gainer-Dewar J."/>
            <person name="Goldberg J."/>
            <person name="Griggs A."/>
            <person name="Gujja S."/>
            <person name="Hansen M."/>
            <person name="Howarth C."/>
            <person name="Imamovic A."/>
            <person name="Ireland A."/>
            <person name="Larimer J."/>
            <person name="McCowan C."/>
            <person name="Murphy C."/>
            <person name="Pearson M."/>
            <person name="Poon T.W."/>
            <person name="Priest M."/>
            <person name="Roberts A."/>
            <person name="Saif S."/>
            <person name="Shea T."/>
            <person name="Sykes S."/>
            <person name="Wortman J."/>
            <person name="Nusbaum C."/>
            <person name="Birren B."/>
        </authorList>
    </citation>
    <scope>NUCLEOTIDE SEQUENCE [LARGE SCALE GENOMIC DNA]</scope>
    <source>
        <strain evidence="2">APO3</strain>
    </source>
</reference>
<feature type="compositionally biased region" description="Polar residues" evidence="1">
    <location>
        <begin position="61"/>
        <end position="71"/>
    </location>
</feature>
<proteinExistence type="predicted"/>
<protein>
    <submittedName>
        <fullName evidence="2">Uncharacterized protein</fullName>
    </submittedName>
</protein>